<protein>
    <recommendedName>
        <fullName evidence="6">Actin</fullName>
    </recommendedName>
</protein>
<dbReference type="InterPro" id="IPR004000">
    <property type="entry name" value="Actin"/>
</dbReference>
<dbReference type="GeneID" id="19951758"/>
<dbReference type="Gene3D" id="3.90.640.10">
    <property type="entry name" value="Actin, Chain A, domain 4"/>
    <property type="match status" value="1"/>
</dbReference>
<dbReference type="InterPro" id="IPR043129">
    <property type="entry name" value="ATPase_NBD"/>
</dbReference>
<dbReference type="VEuPathDB" id="FungiDB:SDRG_11031"/>
<keyword evidence="5" id="KW-1185">Reference proteome</keyword>
<evidence type="ECO:0000313" key="4">
    <source>
        <dbReference type="EMBL" id="EQC31432.1"/>
    </source>
</evidence>
<proteinExistence type="inferred from homology"/>
<comment type="similarity">
    <text evidence="2">Belongs to the actin family.</text>
</comment>
<dbReference type="STRING" id="1156394.T0RN98"/>
<comment type="catalytic activity">
    <reaction evidence="1">
        <text>ATP + H2O = ADP + phosphate + H(+)</text>
        <dbReference type="Rhea" id="RHEA:13065"/>
        <dbReference type="ChEBI" id="CHEBI:15377"/>
        <dbReference type="ChEBI" id="CHEBI:15378"/>
        <dbReference type="ChEBI" id="CHEBI:30616"/>
        <dbReference type="ChEBI" id="CHEBI:43474"/>
        <dbReference type="ChEBI" id="CHEBI:456216"/>
    </reaction>
</comment>
<feature type="region of interest" description="Disordered" evidence="3">
    <location>
        <begin position="26"/>
        <end position="69"/>
    </location>
</feature>
<dbReference type="PANTHER" id="PTHR11937">
    <property type="entry name" value="ACTIN"/>
    <property type="match status" value="1"/>
</dbReference>
<dbReference type="EMBL" id="JH767169">
    <property type="protein sequence ID" value="EQC31432.1"/>
    <property type="molecule type" value="Genomic_DNA"/>
</dbReference>
<organism evidence="4 5">
    <name type="scientific">Saprolegnia diclina (strain VS20)</name>
    <dbReference type="NCBI Taxonomy" id="1156394"/>
    <lineage>
        <taxon>Eukaryota</taxon>
        <taxon>Sar</taxon>
        <taxon>Stramenopiles</taxon>
        <taxon>Oomycota</taxon>
        <taxon>Saprolegniomycetes</taxon>
        <taxon>Saprolegniales</taxon>
        <taxon>Saprolegniaceae</taxon>
        <taxon>Saprolegnia</taxon>
    </lineage>
</organism>
<dbReference type="OMA" id="AHDDVWI"/>
<dbReference type="Pfam" id="PF00022">
    <property type="entry name" value="Actin"/>
    <property type="match status" value="2"/>
</dbReference>
<evidence type="ECO:0000256" key="1">
    <source>
        <dbReference type="ARBA" id="ARBA00049360"/>
    </source>
</evidence>
<sequence>MDEVKRLRMRSMSLSGTALIVATASSKSDHISASASRIPVRRPRTPVASADAPVESRPAPCDDVPPNVEPETQNEARLWATIDGLTSELEAVAAVAAARAAVHAAQLHALETQVAATTAALDRLRSGVYDTVAACFLHELHTGEADALAECMVHATEGDDAALTWIQNCFGRRLLDAPRHLPPDKVPDTAVLYMESAARVQAGIVPDDEDTMPLPTLSLEAPSIASLASRRYQPTFVDRSAPLRRCLRTVFERLGAPSETLKVVLVHPPLWTASERARVSRLLLHDFCVPALLLTTTAEVVLRAAGLSSGVVVDVGPYSTTIVPIYNDCIVAHATMNVPGGRDAVLSATWGALRGHGAFDAVLDEEDQHDAAEHLLTMHGFVAYDVAAERTKQPTDVHMTWRNERLCTSSAVLFEGPEELFHPRRCDDGNTSLQDALICAIDRCNPVVRADLAASIVLTGSLTSLPGFKRRLTRELILLRHDLLGQLHLHDGNGYRGACTLARFAHDDVWIVG</sequence>
<evidence type="ECO:0000313" key="5">
    <source>
        <dbReference type="Proteomes" id="UP000030762"/>
    </source>
</evidence>
<dbReference type="eggNOG" id="KOG0676">
    <property type="taxonomic scope" value="Eukaryota"/>
</dbReference>
<evidence type="ECO:0008006" key="6">
    <source>
        <dbReference type="Google" id="ProtNLM"/>
    </source>
</evidence>
<dbReference type="SMART" id="SM00268">
    <property type="entry name" value="ACTIN"/>
    <property type="match status" value="1"/>
</dbReference>
<dbReference type="Gene3D" id="3.30.420.40">
    <property type="match status" value="1"/>
</dbReference>
<dbReference type="Proteomes" id="UP000030762">
    <property type="component" value="Unassembled WGS sequence"/>
</dbReference>
<dbReference type="AlphaFoldDB" id="T0RN98"/>
<evidence type="ECO:0000256" key="2">
    <source>
        <dbReference type="RuleBase" id="RU000487"/>
    </source>
</evidence>
<dbReference type="InParanoid" id="T0RN98"/>
<dbReference type="RefSeq" id="XP_008615273.1">
    <property type="nucleotide sequence ID" value="XM_008617051.1"/>
</dbReference>
<dbReference type="SUPFAM" id="SSF53067">
    <property type="entry name" value="Actin-like ATPase domain"/>
    <property type="match status" value="2"/>
</dbReference>
<dbReference type="OrthoDB" id="5132116at2759"/>
<reference evidence="4 5" key="1">
    <citation type="submission" date="2012-04" db="EMBL/GenBank/DDBJ databases">
        <title>The Genome Sequence of Saprolegnia declina VS20.</title>
        <authorList>
            <consortium name="The Broad Institute Genome Sequencing Platform"/>
            <person name="Russ C."/>
            <person name="Nusbaum C."/>
            <person name="Tyler B."/>
            <person name="van West P."/>
            <person name="Dieguez-Uribeondo J."/>
            <person name="de Bruijn I."/>
            <person name="Tripathy S."/>
            <person name="Jiang R."/>
            <person name="Young S.K."/>
            <person name="Zeng Q."/>
            <person name="Gargeya S."/>
            <person name="Fitzgerald M."/>
            <person name="Haas B."/>
            <person name="Abouelleil A."/>
            <person name="Alvarado L."/>
            <person name="Arachchi H.M."/>
            <person name="Berlin A."/>
            <person name="Chapman S.B."/>
            <person name="Goldberg J."/>
            <person name="Griggs A."/>
            <person name="Gujja S."/>
            <person name="Hansen M."/>
            <person name="Howarth C."/>
            <person name="Imamovic A."/>
            <person name="Larimer J."/>
            <person name="McCowen C."/>
            <person name="Montmayeur A."/>
            <person name="Murphy C."/>
            <person name="Neiman D."/>
            <person name="Pearson M."/>
            <person name="Priest M."/>
            <person name="Roberts A."/>
            <person name="Saif S."/>
            <person name="Shea T."/>
            <person name="Sisk P."/>
            <person name="Sykes S."/>
            <person name="Wortman J."/>
            <person name="Nusbaum C."/>
            <person name="Birren B."/>
        </authorList>
    </citation>
    <scope>NUCLEOTIDE SEQUENCE [LARGE SCALE GENOMIC DNA]</scope>
    <source>
        <strain evidence="4 5">VS20</strain>
    </source>
</reference>
<name>T0RN98_SAPDV</name>
<accession>T0RN98</accession>
<gene>
    <name evidence="4" type="ORF">SDRG_11031</name>
</gene>
<evidence type="ECO:0000256" key="3">
    <source>
        <dbReference type="SAM" id="MobiDB-lite"/>
    </source>
</evidence>